<dbReference type="AlphaFoldDB" id="A0AAV2TNC1"/>
<evidence type="ECO:0000313" key="5">
    <source>
        <dbReference type="Proteomes" id="UP001497525"/>
    </source>
</evidence>
<evidence type="ECO:0008006" key="6">
    <source>
        <dbReference type="Google" id="ProtNLM"/>
    </source>
</evidence>
<comment type="caution">
    <text evidence="4">The sequence shown here is derived from an EMBL/GenBank/DDBJ whole genome shotgun (WGS) entry which is preliminary data.</text>
</comment>
<keyword evidence="1 3" id="KW-0732">Signal</keyword>
<evidence type="ECO:0000256" key="1">
    <source>
        <dbReference type="ARBA" id="ARBA00022729"/>
    </source>
</evidence>
<evidence type="ECO:0000256" key="3">
    <source>
        <dbReference type="SAM" id="SignalP"/>
    </source>
</evidence>
<protein>
    <recommendedName>
        <fullName evidence="6">Protein quiver</fullName>
    </recommendedName>
</protein>
<feature type="chain" id="PRO_5043607016" description="Protein quiver" evidence="3">
    <location>
        <begin position="26"/>
        <end position="151"/>
    </location>
</feature>
<organism evidence="4 5">
    <name type="scientific">Calicophoron daubneyi</name>
    <name type="common">Rumen fluke</name>
    <name type="synonym">Paramphistomum daubneyi</name>
    <dbReference type="NCBI Taxonomy" id="300641"/>
    <lineage>
        <taxon>Eukaryota</taxon>
        <taxon>Metazoa</taxon>
        <taxon>Spiralia</taxon>
        <taxon>Lophotrochozoa</taxon>
        <taxon>Platyhelminthes</taxon>
        <taxon>Trematoda</taxon>
        <taxon>Digenea</taxon>
        <taxon>Plagiorchiida</taxon>
        <taxon>Pronocephalata</taxon>
        <taxon>Paramphistomoidea</taxon>
        <taxon>Paramphistomidae</taxon>
        <taxon>Calicophoron</taxon>
    </lineage>
</organism>
<reference evidence="4" key="1">
    <citation type="submission" date="2024-06" db="EMBL/GenBank/DDBJ databases">
        <authorList>
            <person name="Liu X."/>
            <person name="Lenzi L."/>
            <person name="Haldenby T S."/>
            <person name="Uol C."/>
        </authorList>
    </citation>
    <scope>NUCLEOTIDE SEQUENCE</scope>
</reference>
<dbReference type="InterPro" id="IPR031424">
    <property type="entry name" value="QVR-like"/>
</dbReference>
<dbReference type="Proteomes" id="UP001497525">
    <property type="component" value="Unassembled WGS sequence"/>
</dbReference>
<dbReference type="Pfam" id="PF17064">
    <property type="entry name" value="QVR"/>
    <property type="match status" value="1"/>
</dbReference>
<gene>
    <name evidence="4" type="ORF">CDAUBV1_LOCUS13976</name>
</gene>
<dbReference type="PANTHER" id="PTHR38332">
    <property type="entry name" value="PROTEIN CBG11604"/>
    <property type="match status" value="1"/>
</dbReference>
<evidence type="ECO:0000313" key="4">
    <source>
        <dbReference type="EMBL" id="CAL5138912.1"/>
    </source>
</evidence>
<dbReference type="GO" id="GO:0030431">
    <property type="term" value="P:sleep"/>
    <property type="evidence" value="ECO:0007669"/>
    <property type="project" value="InterPro"/>
</dbReference>
<keyword evidence="2" id="KW-0325">Glycoprotein</keyword>
<proteinExistence type="predicted"/>
<dbReference type="GO" id="GO:0032222">
    <property type="term" value="P:regulation of synaptic transmission, cholinergic"/>
    <property type="evidence" value="ECO:0007669"/>
    <property type="project" value="InterPro"/>
</dbReference>
<accession>A0AAV2TNC1</accession>
<sequence>MNRWVEWNLVLFVLLLTVKLCPTSAIACYTCKSINGSDPDCEDPMSANVTIRSPCKQTIPEHYGLFYALYCSKIKGVRQIDGSSLVIRHCTMDKLADIPTHCGLFTLDDDLYSGCIATCTRDWCNNSPCIATVHKALVYTILFTILLWYTV</sequence>
<dbReference type="PANTHER" id="PTHR38332:SF1">
    <property type="entry name" value="RE49668P"/>
    <property type="match status" value="1"/>
</dbReference>
<name>A0AAV2TNC1_CALDB</name>
<evidence type="ECO:0000256" key="2">
    <source>
        <dbReference type="ARBA" id="ARBA00023180"/>
    </source>
</evidence>
<feature type="signal peptide" evidence="3">
    <location>
        <begin position="1"/>
        <end position="25"/>
    </location>
</feature>
<dbReference type="EMBL" id="CAXLJL010000556">
    <property type="protein sequence ID" value="CAL5138912.1"/>
    <property type="molecule type" value="Genomic_DNA"/>
</dbReference>